<dbReference type="AlphaFoldDB" id="A0A319FMM6"/>
<keyword evidence="4" id="KW-1185">Reference proteome</keyword>
<protein>
    <submittedName>
        <fullName evidence="3">Uncharacterized protein</fullName>
    </submittedName>
</protein>
<reference evidence="3 4" key="1">
    <citation type="submission" date="2018-02" db="EMBL/GenBank/DDBJ databases">
        <title>The genomes of Aspergillus section Nigri reveals drivers in fungal speciation.</title>
        <authorList>
            <consortium name="DOE Joint Genome Institute"/>
            <person name="Vesth T.C."/>
            <person name="Nybo J."/>
            <person name="Theobald S."/>
            <person name="Brandl J."/>
            <person name="Frisvad J.C."/>
            <person name="Nielsen K.F."/>
            <person name="Lyhne E.K."/>
            <person name="Kogle M.E."/>
            <person name="Kuo A."/>
            <person name="Riley R."/>
            <person name="Clum A."/>
            <person name="Nolan M."/>
            <person name="Lipzen A."/>
            <person name="Salamov A."/>
            <person name="Henrissat B."/>
            <person name="Wiebenga A."/>
            <person name="De vries R.P."/>
            <person name="Grigoriev I.V."/>
            <person name="Mortensen U.H."/>
            <person name="Andersen M.R."/>
            <person name="Baker S.E."/>
        </authorList>
    </citation>
    <scope>NUCLEOTIDE SEQUENCE [LARGE SCALE GENOMIC DNA]</scope>
    <source>
        <strain evidence="3 4">CBS 121057</strain>
    </source>
</reference>
<organism evidence="3 4">
    <name type="scientific">Aspergillus sclerotiicarbonarius (strain CBS 121057 / IBT 28362)</name>
    <dbReference type="NCBI Taxonomy" id="1448318"/>
    <lineage>
        <taxon>Eukaryota</taxon>
        <taxon>Fungi</taxon>
        <taxon>Dikarya</taxon>
        <taxon>Ascomycota</taxon>
        <taxon>Pezizomycotina</taxon>
        <taxon>Eurotiomycetes</taxon>
        <taxon>Eurotiomycetidae</taxon>
        <taxon>Eurotiales</taxon>
        <taxon>Aspergillaceae</taxon>
        <taxon>Aspergillus</taxon>
        <taxon>Aspergillus subgen. Circumdati</taxon>
    </lineage>
</organism>
<name>A0A319FMM6_ASPSB</name>
<feature type="compositionally biased region" description="Polar residues" evidence="1">
    <location>
        <begin position="106"/>
        <end position="116"/>
    </location>
</feature>
<evidence type="ECO:0000313" key="4">
    <source>
        <dbReference type="Proteomes" id="UP000248423"/>
    </source>
</evidence>
<dbReference type="EMBL" id="KZ826320">
    <property type="protein sequence ID" value="PYI10793.1"/>
    <property type="molecule type" value="Genomic_DNA"/>
</dbReference>
<feature type="region of interest" description="Disordered" evidence="1">
    <location>
        <begin position="97"/>
        <end position="116"/>
    </location>
</feature>
<dbReference type="Proteomes" id="UP000248423">
    <property type="component" value="Unassembled WGS sequence"/>
</dbReference>
<evidence type="ECO:0000256" key="2">
    <source>
        <dbReference type="SAM" id="SignalP"/>
    </source>
</evidence>
<keyword evidence="2" id="KW-0732">Signal</keyword>
<sequence>MMAVMVVMMMMMMTTEVIGPVPMCAFFFSLSFRFSFYLLSLCVCVCVCGELSLISLDYCSPPQIHPSGDYDAGMERLREQRGAQMGRRARTAFTRLGEGHEIPPEQAQQMDSRFDV</sequence>
<accession>A0A319FMM6</accession>
<proteinExistence type="predicted"/>
<evidence type="ECO:0000313" key="3">
    <source>
        <dbReference type="EMBL" id="PYI10793.1"/>
    </source>
</evidence>
<dbReference type="VEuPathDB" id="FungiDB:BO78DRAFT_182641"/>
<gene>
    <name evidence="3" type="ORF">BO78DRAFT_182641</name>
</gene>
<feature type="chain" id="PRO_5016353394" evidence="2">
    <location>
        <begin position="20"/>
        <end position="116"/>
    </location>
</feature>
<feature type="signal peptide" evidence="2">
    <location>
        <begin position="1"/>
        <end position="19"/>
    </location>
</feature>
<evidence type="ECO:0000256" key="1">
    <source>
        <dbReference type="SAM" id="MobiDB-lite"/>
    </source>
</evidence>